<dbReference type="Proteomes" id="UP000054823">
    <property type="component" value="Unassembled WGS sequence"/>
</dbReference>
<evidence type="ECO:0000256" key="1">
    <source>
        <dbReference type="SAM" id="Phobius"/>
    </source>
</evidence>
<dbReference type="STRING" id="321267.SHM7688_00149"/>
<name>A0A0P1EJQ5_9RHOB</name>
<protein>
    <submittedName>
        <fullName evidence="2">Uncharacterized protein</fullName>
    </submittedName>
</protein>
<keyword evidence="1" id="KW-1133">Transmembrane helix</keyword>
<dbReference type="AlphaFoldDB" id="A0A0P1EJQ5"/>
<keyword evidence="1" id="KW-0812">Transmembrane</keyword>
<keyword evidence="3" id="KW-1185">Reference proteome</keyword>
<evidence type="ECO:0000313" key="3">
    <source>
        <dbReference type="Proteomes" id="UP000054823"/>
    </source>
</evidence>
<sequence>MSSGDKMKGRCSQCGWVTRRTFKNMGRKPCPKCGGQIMFHEDDKEAAQTIAILSIIGMIVLGFLFVSLGIAEW</sequence>
<accession>A0A0P1EJQ5</accession>
<reference evidence="2 3" key="1">
    <citation type="submission" date="2015-09" db="EMBL/GenBank/DDBJ databases">
        <authorList>
            <consortium name="Swine Surveillance"/>
        </authorList>
    </citation>
    <scope>NUCLEOTIDE SEQUENCE [LARGE SCALE GENOMIC DNA]</scope>
    <source>
        <strain evidence="2 3">CECT 7688</strain>
    </source>
</reference>
<feature type="transmembrane region" description="Helical" evidence="1">
    <location>
        <begin position="50"/>
        <end position="71"/>
    </location>
</feature>
<evidence type="ECO:0000313" key="2">
    <source>
        <dbReference type="EMBL" id="CUH50720.1"/>
    </source>
</evidence>
<organism evidence="2 3">
    <name type="scientific">Shimia marina</name>
    <dbReference type="NCBI Taxonomy" id="321267"/>
    <lineage>
        <taxon>Bacteria</taxon>
        <taxon>Pseudomonadati</taxon>
        <taxon>Pseudomonadota</taxon>
        <taxon>Alphaproteobacteria</taxon>
        <taxon>Rhodobacterales</taxon>
        <taxon>Roseobacteraceae</taxon>
    </lineage>
</organism>
<proteinExistence type="predicted"/>
<gene>
    <name evidence="2" type="ORF">SHM7688_00149</name>
</gene>
<dbReference type="EMBL" id="CYPW01000001">
    <property type="protein sequence ID" value="CUH50720.1"/>
    <property type="molecule type" value="Genomic_DNA"/>
</dbReference>
<keyword evidence="1" id="KW-0472">Membrane</keyword>